<keyword evidence="1" id="KW-1133">Transmembrane helix</keyword>
<dbReference type="Proteomes" id="UP000192727">
    <property type="component" value="Chromosome"/>
</dbReference>
<dbReference type="Pfam" id="PF13346">
    <property type="entry name" value="ABC2_membrane_5"/>
    <property type="match status" value="1"/>
</dbReference>
<name>A0A1V0UPA4_9BACL</name>
<feature type="transmembrane region" description="Helical" evidence="1">
    <location>
        <begin position="116"/>
        <end position="137"/>
    </location>
</feature>
<evidence type="ECO:0000313" key="3">
    <source>
        <dbReference type="Proteomes" id="UP000192727"/>
    </source>
</evidence>
<feature type="transmembrane region" description="Helical" evidence="1">
    <location>
        <begin position="37"/>
        <end position="60"/>
    </location>
</feature>
<reference evidence="2 3" key="1">
    <citation type="submission" date="2017-03" db="EMBL/GenBank/DDBJ databases">
        <title>Paenibacillus larvae genome sequencing.</title>
        <authorList>
            <person name="Dingman D.W."/>
        </authorList>
    </citation>
    <scope>NUCLEOTIDE SEQUENCE [LARGE SCALE GENOMIC DNA]</scope>
    <source>
        <strain evidence="2 3">SAG 10367</strain>
    </source>
</reference>
<feature type="transmembrane region" description="Helical" evidence="1">
    <location>
        <begin position="188"/>
        <end position="211"/>
    </location>
</feature>
<proteinExistence type="predicted"/>
<dbReference type="InterPro" id="IPR025699">
    <property type="entry name" value="ABC2_memb-like"/>
</dbReference>
<dbReference type="PANTHER" id="PTHR41309">
    <property type="entry name" value="MEMBRANE PROTEIN-RELATED"/>
    <property type="match status" value="1"/>
</dbReference>
<feature type="transmembrane region" description="Helical" evidence="1">
    <location>
        <begin position="12"/>
        <end position="31"/>
    </location>
</feature>
<gene>
    <name evidence="2" type="ORF">B7C51_01690</name>
</gene>
<sequence>MLINLVKKDLILVKKYLFIMLIFTTAAPLYLSSKLEFSSSGFIGFLLAVIIMEYILFMYVSKFEDKYKGAALICATPYTRNAFVKAKYLFIFVLFICSVIIHIITVSIAPSSMERLNIHTFGITFLVLSIFFGILIPVQFKFGYDKTRLISFVFVFLTPFILPVLIKWLQSHPVSLNTTLPFPQAIRAWVPCLISFVIGFISMFVSLKIYAKKDLS</sequence>
<dbReference type="RefSeq" id="WP_083038331.1">
    <property type="nucleotide sequence ID" value="NZ_CP020557.1"/>
</dbReference>
<keyword evidence="1" id="KW-0472">Membrane</keyword>
<dbReference type="EMBL" id="CP020557">
    <property type="protein sequence ID" value="ARF66802.1"/>
    <property type="molecule type" value="Genomic_DNA"/>
</dbReference>
<evidence type="ECO:0000313" key="2">
    <source>
        <dbReference type="EMBL" id="ARF66802.1"/>
    </source>
</evidence>
<keyword evidence="1" id="KW-0812">Transmembrane</keyword>
<evidence type="ECO:0000256" key="1">
    <source>
        <dbReference type="SAM" id="Phobius"/>
    </source>
</evidence>
<feature type="transmembrane region" description="Helical" evidence="1">
    <location>
        <begin position="149"/>
        <end position="168"/>
    </location>
</feature>
<feature type="transmembrane region" description="Helical" evidence="1">
    <location>
        <begin position="88"/>
        <end position="110"/>
    </location>
</feature>
<dbReference type="PANTHER" id="PTHR41309:SF2">
    <property type="entry name" value="MEMBRANE PROTEIN"/>
    <property type="match status" value="1"/>
</dbReference>
<accession>A0A1V0UPA4</accession>
<dbReference type="AlphaFoldDB" id="A0A1V0UPA4"/>
<organism evidence="2 3">
    <name type="scientific">Paenibacillus larvae subsp. pulvifaciens</name>
    <dbReference type="NCBI Taxonomy" id="1477"/>
    <lineage>
        <taxon>Bacteria</taxon>
        <taxon>Bacillati</taxon>
        <taxon>Bacillota</taxon>
        <taxon>Bacilli</taxon>
        <taxon>Bacillales</taxon>
        <taxon>Paenibacillaceae</taxon>
        <taxon>Paenibacillus</taxon>
    </lineage>
</organism>
<protein>
    <submittedName>
        <fullName evidence="2">ABC transporter permease</fullName>
    </submittedName>
</protein>